<comment type="caution">
    <text evidence="2">The sequence shown here is derived from an EMBL/GenBank/DDBJ whole genome shotgun (WGS) entry which is preliminary data.</text>
</comment>
<keyword evidence="3" id="KW-1185">Reference proteome</keyword>
<gene>
    <name evidence="2" type="ORF">BDN70DRAFT_186741</name>
</gene>
<dbReference type="InterPro" id="IPR000182">
    <property type="entry name" value="GNAT_dom"/>
</dbReference>
<dbReference type="InterPro" id="IPR016181">
    <property type="entry name" value="Acyl_CoA_acyltransferase"/>
</dbReference>
<organism evidence="2 3">
    <name type="scientific">Pholiota conissans</name>
    <dbReference type="NCBI Taxonomy" id="109636"/>
    <lineage>
        <taxon>Eukaryota</taxon>
        <taxon>Fungi</taxon>
        <taxon>Dikarya</taxon>
        <taxon>Basidiomycota</taxon>
        <taxon>Agaricomycotina</taxon>
        <taxon>Agaricomycetes</taxon>
        <taxon>Agaricomycetidae</taxon>
        <taxon>Agaricales</taxon>
        <taxon>Agaricineae</taxon>
        <taxon>Strophariaceae</taxon>
        <taxon>Pholiota</taxon>
    </lineage>
</organism>
<reference evidence="2" key="1">
    <citation type="submission" date="2020-11" db="EMBL/GenBank/DDBJ databases">
        <authorList>
            <consortium name="DOE Joint Genome Institute"/>
            <person name="Ahrendt S."/>
            <person name="Riley R."/>
            <person name="Andreopoulos W."/>
            <person name="Labutti K."/>
            <person name="Pangilinan J."/>
            <person name="Ruiz-Duenas F.J."/>
            <person name="Barrasa J.M."/>
            <person name="Sanchez-Garcia M."/>
            <person name="Camarero S."/>
            <person name="Miyauchi S."/>
            <person name="Serrano A."/>
            <person name="Linde D."/>
            <person name="Babiker R."/>
            <person name="Drula E."/>
            <person name="Ayuso-Fernandez I."/>
            <person name="Pacheco R."/>
            <person name="Padilla G."/>
            <person name="Ferreira P."/>
            <person name="Barriuso J."/>
            <person name="Kellner H."/>
            <person name="Castanera R."/>
            <person name="Alfaro M."/>
            <person name="Ramirez L."/>
            <person name="Pisabarro A.G."/>
            <person name="Kuo A."/>
            <person name="Tritt A."/>
            <person name="Lipzen A."/>
            <person name="He G."/>
            <person name="Yan M."/>
            <person name="Ng V."/>
            <person name="Cullen D."/>
            <person name="Martin F."/>
            <person name="Rosso M.-N."/>
            <person name="Henrissat B."/>
            <person name="Hibbett D."/>
            <person name="Martinez A.T."/>
            <person name="Grigoriev I.V."/>
        </authorList>
    </citation>
    <scope>NUCLEOTIDE SEQUENCE</scope>
    <source>
        <strain evidence="2">CIRM-BRFM 674</strain>
    </source>
</reference>
<dbReference type="SUPFAM" id="SSF55729">
    <property type="entry name" value="Acyl-CoA N-acyltransferases (Nat)"/>
    <property type="match status" value="1"/>
</dbReference>
<dbReference type="OrthoDB" id="410198at2759"/>
<evidence type="ECO:0000313" key="3">
    <source>
        <dbReference type="Proteomes" id="UP000807469"/>
    </source>
</evidence>
<accession>A0A9P5YW17</accession>
<dbReference type="PROSITE" id="PS51186">
    <property type="entry name" value="GNAT"/>
    <property type="match status" value="1"/>
</dbReference>
<name>A0A9P5YW17_9AGAR</name>
<evidence type="ECO:0000259" key="1">
    <source>
        <dbReference type="PROSITE" id="PS51186"/>
    </source>
</evidence>
<evidence type="ECO:0000313" key="2">
    <source>
        <dbReference type="EMBL" id="KAF9476186.1"/>
    </source>
</evidence>
<sequence length="174" mass="19692">MANQQIECQSIKITKISKEDTISLRHSVLWPDMPPEHVILPEDELGVHYGAFLPHHSHPVAVVSLFVEACPIDRPIEAQLSSNGTSLLKTKERAVRFRKFACDPQYQGKGFGTQLLLHALSIARSELGVQVAWCDARRTTESWYSKRGFVSFGNPFFKGPVEYIRMELDLNQLV</sequence>
<dbReference type="Proteomes" id="UP000807469">
    <property type="component" value="Unassembled WGS sequence"/>
</dbReference>
<dbReference type="Pfam" id="PF13508">
    <property type="entry name" value="Acetyltransf_7"/>
    <property type="match status" value="1"/>
</dbReference>
<dbReference type="GO" id="GO:0016747">
    <property type="term" value="F:acyltransferase activity, transferring groups other than amino-acyl groups"/>
    <property type="evidence" value="ECO:0007669"/>
    <property type="project" value="InterPro"/>
</dbReference>
<dbReference type="CDD" id="cd04301">
    <property type="entry name" value="NAT_SF"/>
    <property type="match status" value="1"/>
</dbReference>
<feature type="domain" description="N-acetyltransferase" evidence="1">
    <location>
        <begin position="11"/>
        <end position="171"/>
    </location>
</feature>
<dbReference type="EMBL" id="MU155303">
    <property type="protein sequence ID" value="KAF9476186.1"/>
    <property type="molecule type" value="Genomic_DNA"/>
</dbReference>
<proteinExistence type="predicted"/>
<dbReference type="Gene3D" id="3.40.630.30">
    <property type="match status" value="1"/>
</dbReference>
<dbReference type="AlphaFoldDB" id="A0A9P5YW17"/>
<protein>
    <submittedName>
        <fullName evidence="2">GCN5-related N-acetyltransferase</fullName>
    </submittedName>
</protein>